<dbReference type="PANTHER" id="PTHR23074">
    <property type="entry name" value="AAA DOMAIN-CONTAINING"/>
    <property type="match status" value="1"/>
</dbReference>
<accession>A0A0G0MWW4</accession>
<gene>
    <name evidence="2" type="ORF">UT30_C0002G0053</name>
</gene>
<dbReference type="Gene3D" id="1.10.8.60">
    <property type="match status" value="1"/>
</dbReference>
<sequence>MSIQNLEYPFRKEAADILNSGAAHALVLTGNVEDLFWLPSELSKTRCELGTYVPIIDYLRAHWGCSQSHILISYELHGPIRFVRESDLELMRQDWIKYRSGLDSNDFLIKRMTVVTDSEAKRLDAFKREFDDYLARCVEKPAMALKLMSEMCKVSRQAKAGDALFGKRLLILIERTDMIIPEAPITQLSEADRLRVTFCQDWFSDPDFLEADDSVVMVAETSGAINHRVIRLPQVLRVSVPSPDEKARAHYITWFNRNQSEGKKIKLWDTQQMLASLTAGLSIHALRQMLVAHVYDGETLGSSNVLKRVEQYIEGQLGEGVVSFKKPEHSLKDVIGFSQLKFFLKEEVIPRLCSTGLDALPGAAIAGPIGGGKTFLFEAVAAELGMVVLELKNLRSKWFGETDVILERLYRVLMSLGKVMIFIDEADTVFGGLRSDAHETEKRLTGEIQKWMSDPKLRGRVVWLLMTARIQNLSPDIRRPGRVGNLIIPVLDPEDSDHDEFILWTIGVVGLTDEDNWESLKEAMNGFSAADFGALRSELKAKANGTGKMTVEHVLEVVEETLPADIGQARRYQRLQALVNCTRKSLLPGTLTKVQALEQKEVWLGEIREIELEDLV</sequence>
<dbReference type="CDD" id="cd19481">
    <property type="entry name" value="RecA-like_protease"/>
    <property type="match status" value="1"/>
</dbReference>
<dbReference type="PANTHER" id="PTHR23074:SF83">
    <property type="entry name" value="VACUOLAR PROTEIN SORTING-ASSOCIATED PROTEIN 4A"/>
    <property type="match status" value="1"/>
</dbReference>
<dbReference type="EMBL" id="LBWG01000002">
    <property type="protein sequence ID" value="KKR04936.1"/>
    <property type="molecule type" value="Genomic_DNA"/>
</dbReference>
<comment type="caution">
    <text evidence="2">The sequence shown here is derived from an EMBL/GenBank/DDBJ whole genome shotgun (WGS) entry which is preliminary data.</text>
</comment>
<dbReference type="AlphaFoldDB" id="A0A0G0MWW4"/>
<dbReference type="SUPFAM" id="SSF52540">
    <property type="entry name" value="P-loop containing nucleoside triphosphate hydrolases"/>
    <property type="match status" value="1"/>
</dbReference>
<organism evidence="2 3">
    <name type="scientific">Candidatus Uhrbacteria bacterium GW2011_GWF2_39_13</name>
    <dbReference type="NCBI Taxonomy" id="1618995"/>
    <lineage>
        <taxon>Bacteria</taxon>
        <taxon>Candidatus Uhriibacteriota</taxon>
    </lineage>
</organism>
<feature type="domain" description="ATPase AAA-type core" evidence="1">
    <location>
        <begin position="365"/>
        <end position="485"/>
    </location>
</feature>
<evidence type="ECO:0000259" key="1">
    <source>
        <dbReference type="Pfam" id="PF00004"/>
    </source>
</evidence>
<dbReference type="InterPro" id="IPR003959">
    <property type="entry name" value="ATPase_AAA_core"/>
</dbReference>
<reference evidence="2 3" key="1">
    <citation type="journal article" date="2015" name="Nature">
        <title>rRNA introns, odd ribosomes, and small enigmatic genomes across a large radiation of phyla.</title>
        <authorList>
            <person name="Brown C.T."/>
            <person name="Hug L.A."/>
            <person name="Thomas B.C."/>
            <person name="Sharon I."/>
            <person name="Castelle C.J."/>
            <person name="Singh A."/>
            <person name="Wilkins M.J."/>
            <person name="Williams K.H."/>
            <person name="Banfield J.F."/>
        </authorList>
    </citation>
    <scope>NUCLEOTIDE SEQUENCE [LARGE SCALE GENOMIC DNA]</scope>
</reference>
<dbReference type="Proteomes" id="UP000033935">
    <property type="component" value="Unassembled WGS sequence"/>
</dbReference>
<evidence type="ECO:0000313" key="2">
    <source>
        <dbReference type="EMBL" id="KKR04936.1"/>
    </source>
</evidence>
<proteinExistence type="predicted"/>
<dbReference type="GO" id="GO:0005524">
    <property type="term" value="F:ATP binding"/>
    <property type="evidence" value="ECO:0007669"/>
    <property type="project" value="InterPro"/>
</dbReference>
<name>A0A0G0MWW4_9BACT</name>
<dbReference type="Pfam" id="PF00004">
    <property type="entry name" value="AAA"/>
    <property type="match status" value="1"/>
</dbReference>
<dbReference type="GO" id="GO:0016887">
    <property type="term" value="F:ATP hydrolysis activity"/>
    <property type="evidence" value="ECO:0007669"/>
    <property type="project" value="InterPro"/>
</dbReference>
<dbReference type="InterPro" id="IPR050304">
    <property type="entry name" value="MT-severing_AAA_ATPase"/>
</dbReference>
<protein>
    <recommendedName>
        <fullName evidence="1">ATPase AAA-type core domain-containing protein</fullName>
    </recommendedName>
</protein>
<dbReference type="Gene3D" id="3.40.50.300">
    <property type="entry name" value="P-loop containing nucleotide triphosphate hydrolases"/>
    <property type="match status" value="1"/>
</dbReference>
<dbReference type="InterPro" id="IPR027417">
    <property type="entry name" value="P-loop_NTPase"/>
</dbReference>
<evidence type="ECO:0000313" key="3">
    <source>
        <dbReference type="Proteomes" id="UP000033935"/>
    </source>
</evidence>